<accession>A0ABM5M2M7</accession>
<evidence type="ECO:0000313" key="3">
    <source>
        <dbReference type="Proteomes" id="UP000006867"/>
    </source>
</evidence>
<dbReference type="InterPro" id="IPR016181">
    <property type="entry name" value="Acyl_CoA_acyltransferase"/>
</dbReference>
<dbReference type="InterPro" id="IPR000182">
    <property type="entry name" value="GNAT_dom"/>
</dbReference>
<keyword evidence="3" id="KW-1185">Reference proteome</keyword>
<evidence type="ECO:0000313" key="2">
    <source>
        <dbReference type="EMBL" id="ADP34287.1"/>
    </source>
</evidence>
<dbReference type="PANTHER" id="PTHR43617">
    <property type="entry name" value="L-AMINO ACID N-ACETYLTRANSFERASE"/>
    <property type="match status" value="1"/>
</dbReference>
<reference evidence="2 3" key="1">
    <citation type="journal article" date="2011" name="Front. Microbiol.">
        <title>Genomic signatures of strain selection and enhancement in Bacillus atrophaeus var. globigii, a historical biowarfare simulant.</title>
        <authorList>
            <person name="Gibbons H.S."/>
            <person name="Broomall S.M."/>
            <person name="McNew L.A."/>
            <person name="Daligault H."/>
            <person name="Chapman C."/>
            <person name="Bruce D."/>
            <person name="Karavis M."/>
            <person name="Krepps M."/>
            <person name="McGregor P.A."/>
            <person name="Hong C."/>
            <person name="Park K.H."/>
            <person name="Akmal A."/>
            <person name="Feldman A."/>
            <person name="Lin J.S."/>
            <person name="Chang W.E."/>
            <person name="Higgs B.W."/>
            <person name="Demirev P."/>
            <person name="Lindquist J."/>
            <person name="Liem A."/>
            <person name="Fochler E."/>
            <person name="Read T.D."/>
            <person name="Tapia R."/>
            <person name="Johnson S."/>
            <person name="Bishop-Lilly K.A."/>
            <person name="Detter C."/>
            <person name="Han C."/>
            <person name="Sozhamannan S."/>
            <person name="Rosenzweig C.N."/>
            <person name="Skowronski E.W."/>
        </authorList>
    </citation>
    <scope>NUCLEOTIDE SEQUENCE [LARGE SCALE GENOMIC DNA]</scope>
    <source>
        <strain evidence="2 3">1942</strain>
    </source>
</reference>
<dbReference type="Proteomes" id="UP000006867">
    <property type="component" value="Chromosome"/>
</dbReference>
<feature type="domain" description="N-acetyltransferase" evidence="1">
    <location>
        <begin position="136"/>
        <end position="288"/>
    </location>
</feature>
<evidence type="ECO:0000259" key="1">
    <source>
        <dbReference type="PROSITE" id="PS51186"/>
    </source>
</evidence>
<dbReference type="Gene3D" id="3.40.630.30">
    <property type="match status" value="1"/>
</dbReference>
<name>A0ABM5M2M7_BACA1</name>
<sequence>MYTIKDNLPQDMIAAFLQSKQLASDEQYESSLCLLENNQIQGVILYEDSLWESQMLNKQVMNVKQLAANSRGQLKLLFQAFYTARQAEGTDFIFVRILAEDIGAMQVMQQLPSSYFVGSLIKLTKPACLYGENAPFELSAPEPEDTDEICRLSQDAFTKSRYFQDPYLSHEEANRIFQEWTRNNVNGRADINIVAKQKGEIIGYLQGLSRGEEFVLDLMAVKPGFEGKGIGYHLLADIIEQSERLQHKTITAGTQLHNVRAIRLYERMGFTAAQSFYYYHLWPGRKAK</sequence>
<dbReference type="RefSeq" id="WP_003326449.1">
    <property type="nucleotide sequence ID" value="NC_014639.1"/>
</dbReference>
<protein>
    <submittedName>
        <fullName evidence="2">TDP-glycosamine N-acetyltransferase</fullName>
    </submittedName>
</protein>
<dbReference type="PANTHER" id="PTHR43617:SF33">
    <property type="entry name" value="SPORE COAT POLYSACCHARIDE BIOSYNTHESIS PROTEIN SPSD"/>
    <property type="match status" value="1"/>
</dbReference>
<organism evidence="2 3">
    <name type="scientific">Bacillus atrophaeus (strain 1942)</name>
    <dbReference type="NCBI Taxonomy" id="720555"/>
    <lineage>
        <taxon>Bacteria</taxon>
        <taxon>Bacillati</taxon>
        <taxon>Bacillota</taxon>
        <taxon>Bacilli</taxon>
        <taxon>Bacillales</taxon>
        <taxon>Bacillaceae</taxon>
        <taxon>Bacillus</taxon>
    </lineage>
</organism>
<dbReference type="InterPro" id="IPR050276">
    <property type="entry name" value="MshD_Acetyltransferase"/>
</dbReference>
<proteinExistence type="predicted"/>
<dbReference type="CDD" id="cd04301">
    <property type="entry name" value="NAT_SF"/>
    <property type="match status" value="1"/>
</dbReference>
<gene>
    <name evidence="2" type="ordered locus">BATR1942_16840</name>
</gene>
<dbReference type="SUPFAM" id="SSF55729">
    <property type="entry name" value="Acyl-CoA N-acyltransferases (Nat)"/>
    <property type="match status" value="1"/>
</dbReference>
<dbReference type="Pfam" id="PF00583">
    <property type="entry name" value="Acetyltransf_1"/>
    <property type="match status" value="1"/>
</dbReference>
<dbReference type="PROSITE" id="PS51186">
    <property type="entry name" value="GNAT"/>
    <property type="match status" value="1"/>
</dbReference>
<dbReference type="EMBL" id="CP002207">
    <property type="protein sequence ID" value="ADP34287.1"/>
    <property type="molecule type" value="Genomic_DNA"/>
</dbReference>